<proteinExistence type="predicted"/>
<feature type="region of interest" description="Disordered" evidence="1">
    <location>
        <begin position="72"/>
        <end position="93"/>
    </location>
</feature>
<dbReference type="OrthoDB" id="9904137at2"/>
<dbReference type="RefSeq" id="WP_132259805.1">
    <property type="nucleotide sequence ID" value="NZ_SLZQ01000012.1"/>
</dbReference>
<dbReference type="Proteomes" id="UP000295382">
    <property type="component" value="Unassembled WGS sequence"/>
</dbReference>
<evidence type="ECO:0000313" key="3">
    <source>
        <dbReference type="Proteomes" id="UP000295382"/>
    </source>
</evidence>
<protein>
    <recommendedName>
        <fullName evidence="4">Lipoprotein</fullName>
    </recommendedName>
</protein>
<name>A0A4R3HSA0_PAULE</name>
<reference evidence="2 3" key="1">
    <citation type="submission" date="2019-03" db="EMBL/GenBank/DDBJ databases">
        <title>Genomic Encyclopedia of Type Strains, Phase IV (KMG-IV): sequencing the most valuable type-strain genomes for metagenomic binning, comparative biology and taxonomic classification.</title>
        <authorList>
            <person name="Goeker M."/>
        </authorList>
    </citation>
    <scope>NUCLEOTIDE SEQUENCE [LARGE SCALE GENOMIC DNA]</scope>
    <source>
        <strain evidence="2 3">DSM 7445</strain>
    </source>
</reference>
<dbReference type="EMBL" id="SLZQ01000012">
    <property type="protein sequence ID" value="TCS34704.1"/>
    <property type="molecule type" value="Genomic_DNA"/>
</dbReference>
<keyword evidence="3" id="KW-1185">Reference proteome</keyword>
<dbReference type="AlphaFoldDB" id="A0A4R3HSA0"/>
<gene>
    <name evidence="2" type="ORF">EDC30_11234</name>
</gene>
<organism evidence="2 3">
    <name type="scientific">Paucimonas lemoignei</name>
    <name type="common">Pseudomonas lemoignei</name>
    <dbReference type="NCBI Taxonomy" id="29443"/>
    <lineage>
        <taxon>Bacteria</taxon>
        <taxon>Pseudomonadati</taxon>
        <taxon>Pseudomonadota</taxon>
        <taxon>Betaproteobacteria</taxon>
        <taxon>Burkholderiales</taxon>
        <taxon>Burkholderiaceae</taxon>
        <taxon>Paucimonas</taxon>
    </lineage>
</organism>
<sequence length="93" mass="10065">MENRVPQILAVRNMKRGGRLVLAATLLLFLGACDRPGTPPSPIDPAKPKMKAKAVQPVQDVHTAIFNYARPAKKTSSAIEPPPEIGTRGRLQV</sequence>
<accession>A0A4R3HSA0</accession>
<dbReference type="PROSITE" id="PS51257">
    <property type="entry name" value="PROKAR_LIPOPROTEIN"/>
    <property type="match status" value="1"/>
</dbReference>
<evidence type="ECO:0008006" key="4">
    <source>
        <dbReference type="Google" id="ProtNLM"/>
    </source>
</evidence>
<comment type="caution">
    <text evidence="2">The sequence shown here is derived from an EMBL/GenBank/DDBJ whole genome shotgun (WGS) entry which is preliminary data.</text>
</comment>
<evidence type="ECO:0000313" key="2">
    <source>
        <dbReference type="EMBL" id="TCS34704.1"/>
    </source>
</evidence>
<evidence type="ECO:0000256" key="1">
    <source>
        <dbReference type="SAM" id="MobiDB-lite"/>
    </source>
</evidence>